<evidence type="ECO:0000256" key="1">
    <source>
        <dbReference type="ARBA" id="ARBA00022598"/>
    </source>
</evidence>
<dbReference type="OMA" id="MQERHVD"/>
<keyword evidence="2" id="KW-0547">Nucleotide-binding</keyword>
<evidence type="ECO:0000256" key="2">
    <source>
        <dbReference type="ARBA" id="ARBA00022741"/>
    </source>
</evidence>
<dbReference type="PRINTS" id="PR00982">
    <property type="entry name" value="TRNASYNTHLYS"/>
</dbReference>
<dbReference type="Gene3D" id="2.40.50.140">
    <property type="entry name" value="Nucleic acid-binding proteins"/>
    <property type="match status" value="1"/>
</dbReference>
<dbReference type="GO" id="GO:0005739">
    <property type="term" value="C:mitochondrion"/>
    <property type="evidence" value="ECO:0007669"/>
    <property type="project" value="TreeGrafter"/>
</dbReference>
<dbReference type="InterPro" id="IPR045864">
    <property type="entry name" value="aa-tRNA-synth_II/BPL/LPL"/>
</dbReference>
<dbReference type="SUPFAM" id="SSF50249">
    <property type="entry name" value="Nucleic acid-binding proteins"/>
    <property type="match status" value="1"/>
</dbReference>
<keyword evidence="8" id="KW-1185">Reference proteome</keyword>
<keyword evidence="4" id="KW-0030">Aminoacyl-tRNA synthetase</keyword>
<dbReference type="PANTHER" id="PTHR42918">
    <property type="entry name" value="LYSYL-TRNA SYNTHETASE"/>
    <property type="match status" value="1"/>
</dbReference>
<dbReference type="eggNOG" id="KOG1885">
    <property type="taxonomic scope" value="Eukaryota"/>
</dbReference>
<dbReference type="GO" id="GO:0004824">
    <property type="term" value="F:lysine-tRNA ligase activity"/>
    <property type="evidence" value="ECO:0007669"/>
    <property type="project" value="InterPro"/>
</dbReference>
<feature type="region of interest" description="Disordered" evidence="5">
    <location>
        <begin position="1"/>
        <end position="32"/>
    </location>
</feature>
<evidence type="ECO:0000256" key="4">
    <source>
        <dbReference type="ARBA" id="ARBA00023146"/>
    </source>
</evidence>
<dbReference type="SUPFAM" id="SSF55681">
    <property type="entry name" value="Class II aaRS and biotin synthetases"/>
    <property type="match status" value="1"/>
</dbReference>
<feature type="domain" description="Aminoacyl-transfer RNA synthetases class-II family profile" evidence="6">
    <location>
        <begin position="191"/>
        <end position="548"/>
    </location>
</feature>
<dbReference type="InterPro" id="IPR004364">
    <property type="entry name" value="Aa-tRNA-synt_II"/>
</dbReference>
<evidence type="ECO:0000259" key="6">
    <source>
        <dbReference type="PROSITE" id="PS50862"/>
    </source>
</evidence>
<reference evidence="7 8" key="1">
    <citation type="journal article" date="2013" name="PLoS Genet.">
        <title>Genomic mechanisms accounting for the adaptation to parasitism in nematode-trapping fungi.</title>
        <authorList>
            <person name="Meerupati T."/>
            <person name="Andersson K.M."/>
            <person name="Friman E."/>
            <person name="Kumar D."/>
            <person name="Tunlid A."/>
            <person name="Ahren D."/>
        </authorList>
    </citation>
    <scope>NUCLEOTIDE SEQUENCE [LARGE SCALE GENOMIC DNA]</scope>
    <source>
        <strain evidence="7 8">CBS 200.50</strain>
    </source>
</reference>
<keyword evidence="3" id="KW-0067">ATP-binding</keyword>
<dbReference type="PANTHER" id="PTHR42918:SF5">
    <property type="entry name" value="LYSINE--TRNA LIGASE, MITOCHONDRIAL"/>
    <property type="match status" value="1"/>
</dbReference>
<evidence type="ECO:0000256" key="5">
    <source>
        <dbReference type="SAM" id="MobiDB-lite"/>
    </source>
</evidence>
<name>S8AFZ4_DACHA</name>
<organism evidence="7 8">
    <name type="scientific">Dactylellina haptotyla (strain CBS 200.50)</name>
    <name type="common">Nematode-trapping fungus</name>
    <name type="synonym">Monacrosporium haptotylum</name>
    <dbReference type="NCBI Taxonomy" id="1284197"/>
    <lineage>
        <taxon>Eukaryota</taxon>
        <taxon>Fungi</taxon>
        <taxon>Dikarya</taxon>
        <taxon>Ascomycota</taxon>
        <taxon>Pezizomycotina</taxon>
        <taxon>Orbiliomycetes</taxon>
        <taxon>Orbiliales</taxon>
        <taxon>Orbiliaceae</taxon>
        <taxon>Dactylellina</taxon>
    </lineage>
</organism>
<dbReference type="STRING" id="1284197.S8AFZ4"/>
<dbReference type="Proteomes" id="UP000015100">
    <property type="component" value="Unassembled WGS sequence"/>
</dbReference>
<reference evidence="8" key="2">
    <citation type="submission" date="2013-04" db="EMBL/GenBank/DDBJ databases">
        <title>Genomic mechanisms accounting for the adaptation to parasitism in nematode-trapping fungi.</title>
        <authorList>
            <person name="Ahren D.G."/>
        </authorList>
    </citation>
    <scope>NUCLEOTIDE SEQUENCE [LARGE SCALE GENOMIC DNA]</scope>
    <source>
        <strain evidence="8">CBS 200.50</strain>
    </source>
</reference>
<dbReference type="InterPro" id="IPR012340">
    <property type="entry name" value="NA-bd_OB-fold"/>
</dbReference>
<accession>S8AFZ4</accession>
<protein>
    <recommendedName>
        <fullName evidence="6">Aminoacyl-transfer RNA synthetases class-II family profile domain-containing protein</fullName>
    </recommendedName>
</protein>
<dbReference type="EMBL" id="AQGS01000437">
    <property type="protein sequence ID" value="EPS40091.1"/>
    <property type="molecule type" value="Genomic_DNA"/>
</dbReference>
<dbReference type="Pfam" id="PF00152">
    <property type="entry name" value="tRNA-synt_2"/>
    <property type="match status" value="1"/>
</dbReference>
<evidence type="ECO:0000313" key="8">
    <source>
        <dbReference type="Proteomes" id="UP000015100"/>
    </source>
</evidence>
<dbReference type="GO" id="GO:0070154">
    <property type="term" value="P:mitochondrial lysyl-tRNA aminoacylation"/>
    <property type="evidence" value="ECO:0007669"/>
    <property type="project" value="TreeGrafter"/>
</dbReference>
<dbReference type="PROSITE" id="PS50862">
    <property type="entry name" value="AA_TRNA_LIGASE_II"/>
    <property type="match status" value="1"/>
</dbReference>
<dbReference type="OrthoDB" id="21243at2759"/>
<dbReference type="InterPro" id="IPR006195">
    <property type="entry name" value="aa-tRNA-synth_II"/>
</dbReference>
<dbReference type="AlphaFoldDB" id="S8AFZ4"/>
<evidence type="ECO:0000256" key="3">
    <source>
        <dbReference type="ARBA" id="ARBA00022840"/>
    </source>
</evidence>
<dbReference type="GO" id="GO:0005524">
    <property type="term" value="F:ATP binding"/>
    <property type="evidence" value="ECO:0007669"/>
    <property type="project" value="UniProtKB-KW"/>
</dbReference>
<comment type="caution">
    <text evidence="7">The sequence shown here is derived from an EMBL/GenBank/DDBJ whole genome shotgun (WGS) entry which is preliminary data.</text>
</comment>
<dbReference type="HOGENOM" id="CLU_008255_6_0_1"/>
<dbReference type="GO" id="GO:0000049">
    <property type="term" value="F:tRNA binding"/>
    <property type="evidence" value="ECO:0007669"/>
    <property type="project" value="TreeGrafter"/>
</dbReference>
<proteinExistence type="predicted"/>
<dbReference type="Gene3D" id="3.30.930.10">
    <property type="entry name" value="Bira Bifunctional Protein, Domain 2"/>
    <property type="match status" value="1"/>
</dbReference>
<keyword evidence="1" id="KW-0436">Ligase</keyword>
<sequence>MVSPVGRRGLSQASSKVTFKPASPLALQTKENPDVEARWEEISTGTDAEYYPRIIPDSNRRQSIKAFRKMYSHLETESQLEDKAYLTTLYDVASDGFKVQIVSSLKRSEASQDDFDMAYAELRRGDIISITGSPGKTRSDELSLYSSELPQRLAASLHLPPPQLEDGEKRAQSRHVDLMVNLSPLHILLARSFVINWIRKYLLYNNFTEVSTPILAELSGGAAAKPFETASRVFGDSRKLQMRIAPELWLKRLVIGGLERVFEIGPNFRNENADATHNPEFYSCEFYEAYADIETLKQRTTNMLVDLFHEFEEFRAKDFPRVKPWYDRKFNKKFKAPFQEIDFIGGIEKAMGRKLPLLHEPGALEKLLEIIDGVGIERPVNCTLPGVLDYLASTYIEPECMEPTFVTDIPACLSPLSKTSNRISDNQVVAHRAELYVNGKELANLYEEENSPFQQRMKFIEQSSYRVAVAKNSGQTIEKLEESEQVLPEMPVDESYIGALEWGLPPTGGWGIGLDRLVMLLCDAEKIGDVMAFGGLRATVLAGRGIKPIATSDPDQEPKEF</sequence>
<gene>
    <name evidence="7" type="ORF">H072_6113</name>
</gene>
<dbReference type="InterPro" id="IPR018149">
    <property type="entry name" value="Lys-tRNA-synth_II_C"/>
</dbReference>
<evidence type="ECO:0000313" key="7">
    <source>
        <dbReference type="EMBL" id="EPS40091.1"/>
    </source>
</evidence>